<feature type="chain" id="PRO_5009522939" description="SGNH hydrolase-type esterase domain-containing protein" evidence="1">
    <location>
        <begin position="26"/>
        <end position="352"/>
    </location>
</feature>
<dbReference type="SUPFAM" id="SSF52266">
    <property type="entry name" value="SGNH hydrolase"/>
    <property type="match status" value="1"/>
</dbReference>
<evidence type="ECO:0008006" key="4">
    <source>
        <dbReference type="Google" id="ProtNLM"/>
    </source>
</evidence>
<dbReference type="InterPro" id="IPR051532">
    <property type="entry name" value="Ester_Hydrolysis_Enzymes"/>
</dbReference>
<dbReference type="Proteomes" id="UP000176253">
    <property type="component" value="Unassembled WGS sequence"/>
</dbReference>
<organism evidence="2 3">
    <name type="scientific">Candidatus Gottesmanbacteria bacterium RIFCSPHIGHO2_02_FULL_39_14</name>
    <dbReference type="NCBI Taxonomy" id="1798383"/>
    <lineage>
        <taxon>Bacteria</taxon>
        <taxon>Candidatus Gottesmaniibacteriota</taxon>
    </lineage>
</organism>
<accession>A0A1F5ZY51</accession>
<dbReference type="STRING" id="1798383.A3D78_04120"/>
<sequence length="352" mass="39254">MHKIRLTLLLSFFFLFSIPLNSVSAQTIIPQVTFGDLLNNNYQPPSPDYEKIKLFLQVVEENGRKSLASFSPRLPSPIPDLAENIAGYFITPVPTLHPKLEQILAQANSFQSTTYLPAEALAKAGLGQADLNPAKSSYTIAILGDSMTDTLGKDLPHLSSLLKQNYPHKNFVLLNYGQGATNIDQGLYRLTHPTKYLDIDYPPLFHLNPDIIIVESFAYNHWGGELNDLNRHWLALVKIVDAIKNYSPETKIIMLATISPNPKIYGDGILNWPTNRKWDAVITTKAYLQNFINFANAAYLPLADAYNPSLNGDGHGDPKFINPTDNLHPSSEGKLLITQKIVDTIKSFNLIK</sequence>
<evidence type="ECO:0000313" key="3">
    <source>
        <dbReference type="Proteomes" id="UP000176253"/>
    </source>
</evidence>
<protein>
    <recommendedName>
        <fullName evidence="4">SGNH hydrolase-type esterase domain-containing protein</fullName>
    </recommendedName>
</protein>
<dbReference type="EMBL" id="MFJM01000037">
    <property type="protein sequence ID" value="OGG17371.1"/>
    <property type="molecule type" value="Genomic_DNA"/>
</dbReference>
<keyword evidence="1" id="KW-0732">Signal</keyword>
<gene>
    <name evidence="2" type="ORF">A3D78_04120</name>
</gene>
<name>A0A1F5ZY51_9BACT</name>
<evidence type="ECO:0000313" key="2">
    <source>
        <dbReference type="EMBL" id="OGG17371.1"/>
    </source>
</evidence>
<feature type="signal peptide" evidence="1">
    <location>
        <begin position="1"/>
        <end position="25"/>
    </location>
</feature>
<dbReference type="Gene3D" id="3.40.50.1110">
    <property type="entry name" value="SGNH hydrolase"/>
    <property type="match status" value="1"/>
</dbReference>
<dbReference type="PANTHER" id="PTHR30383:SF5">
    <property type="entry name" value="SGNH HYDROLASE-TYPE ESTERASE DOMAIN-CONTAINING PROTEIN"/>
    <property type="match status" value="1"/>
</dbReference>
<dbReference type="InterPro" id="IPR036514">
    <property type="entry name" value="SGNH_hydro_sf"/>
</dbReference>
<dbReference type="AlphaFoldDB" id="A0A1F5ZY51"/>
<dbReference type="GO" id="GO:0004622">
    <property type="term" value="F:phosphatidylcholine lysophospholipase activity"/>
    <property type="evidence" value="ECO:0007669"/>
    <property type="project" value="TreeGrafter"/>
</dbReference>
<reference evidence="2 3" key="1">
    <citation type="journal article" date="2016" name="Nat. Commun.">
        <title>Thousands of microbial genomes shed light on interconnected biogeochemical processes in an aquifer system.</title>
        <authorList>
            <person name="Anantharaman K."/>
            <person name="Brown C.T."/>
            <person name="Hug L.A."/>
            <person name="Sharon I."/>
            <person name="Castelle C.J."/>
            <person name="Probst A.J."/>
            <person name="Thomas B.C."/>
            <person name="Singh A."/>
            <person name="Wilkins M.J."/>
            <person name="Karaoz U."/>
            <person name="Brodie E.L."/>
            <person name="Williams K.H."/>
            <person name="Hubbard S.S."/>
            <person name="Banfield J.F."/>
        </authorList>
    </citation>
    <scope>NUCLEOTIDE SEQUENCE [LARGE SCALE GENOMIC DNA]</scope>
</reference>
<proteinExistence type="predicted"/>
<comment type="caution">
    <text evidence="2">The sequence shown here is derived from an EMBL/GenBank/DDBJ whole genome shotgun (WGS) entry which is preliminary data.</text>
</comment>
<dbReference type="CDD" id="cd00229">
    <property type="entry name" value="SGNH_hydrolase"/>
    <property type="match status" value="1"/>
</dbReference>
<dbReference type="PANTHER" id="PTHR30383">
    <property type="entry name" value="THIOESTERASE 1/PROTEASE 1/LYSOPHOSPHOLIPASE L1"/>
    <property type="match status" value="1"/>
</dbReference>
<evidence type="ECO:0000256" key="1">
    <source>
        <dbReference type="SAM" id="SignalP"/>
    </source>
</evidence>